<sequence>MRRETGETEVTVELDVAGGIRTGDGVLDHLLTALFFYMGREARVEASYDLRHHLWEDVGITLGGELRGKLPERFARFGNAVMPMDDALVLVAVDVSGRPYAAVELSFEEGEEGFEKALVREFLWGLARGLKATIHVKTLSGTNAHHVIEAAFKGLGVALGKAVRESGKVESTKGLLEVWD</sequence>
<dbReference type="InterPro" id="IPR020568">
    <property type="entry name" value="Ribosomal_Su5_D2-typ_SF"/>
</dbReference>
<dbReference type="GO" id="GO:0000105">
    <property type="term" value="P:L-histidine biosynthetic process"/>
    <property type="evidence" value="ECO:0007669"/>
    <property type="project" value="UniProtKB-UniPathway"/>
</dbReference>
<dbReference type="FunFam" id="3.30.230.40:FF:000001">
    <property type="entry name" value="Imidazoleglycerol-phosphate dehydratase HisB"/>
    <property type="match status" value="1"/>
</dbReference>
<proteinExistence type="predicted"/>
<organism evidence="6 7">
    <name type="scientific">Thermococcus celer Vu 13 = JCM 8558</name>
    <dbReference type="NCBI Taxonomy" id="1293037"/>
    <lineage>
        <taxon>Archaea</taxon>
        <taxon>Methanobacteriati</taxon>
        <taxon>Methanobacteriota</taxon>
        <taxon>Thermococci</taxon>
        <taxon>Thermococcales</taxon>
        <taxon>Thermococcaceae</taxon>
        <taxon>Thermococcus</taxon>
    </lineage>
</organism>
<keyword evidence="3" id="KW-0028">Amino-acid biosynthesis</keyword>
<comment type="pathway">
    <text evidence="1">Amino-acid biosynthesis; L-histidine biosynthesis; L-histidine from 5-phospho-alpha-D-ribose 1-diphosphate: step 6/9.</text>
</comment>
<dbReference type="InterPro" id="IPR000807">
    <property type="entry name" value="ImidazoleglycerolP_deHydtase"/>
</dbReference>
<evidence type="ECO:0000256" key="4">
    <source>
        <dbReference type="ARBA" id="ARBA00023102"/>
    </source>
</evidence>
<dbReference type="NCBIfam" id="NF002114">
    <property type="entry name" value="PRK00951.2-4"/>
    <property type="match status" value="1"/>
</dbReference>
<dbReference type="AlphaFoldDB" id="A0A218P0Z3"/>
<dbReference type="PANTHER" id="PTHR23133">
    <property type="entry name" value="IMIDAZOLEGLYCEROL-PHOSPHATE DEHYDRATASE HIS7"/>
    <property type="match status" value="1"/>
</dbReference>
<keyword evidence="5" id="KW-0456">Lyase</keyword>
<keyword evidence="7" id="KW-1185">Reference proteome</keyword>
<gene>
    <name evidence="6" type="ORF">A3L02_02935</name>
</gene>
<evidence type="ECO:0000313" key="7">
    <source>
        <dbReference type="Proteomes" id="UP000197156"/>
    </source>
</evidence>
<dbReference type="Gene3D" id="3.30.230.40">
    <property type="entry name" value="Imidazole glycerol phosphate dehydratase, domain 1"/>
    <property type="match status" value="2"/>
</dbReference>
<evidence type="ECO:0000256" key="3">
    <source>
        <dbReference type="ARBA" id="ARBA00022605"/>
    </source>
</evidence>
<dbReference type="PANTHER" id="PTHR23133:SF2">
    <property type="entry name" value="IMIDAZOLEGLYCEROL-PHOSPHATE DEHYDRATASE"/>
    <property type="match status" value="1"/>
</dbReference>
<dbReference type="Pfam" id="PF00475">
    <property type="entry name" value="IGPD"/>
    <property type="match status" value="1"/>
</dbReference>
<dbReference type="InterPro" id="IPR038494">
    <property type="entry name" value="IGPD_sf"/>
</dbReference>
<evidence type="ECO:0000256" key="1">
    <source>
        <dbReference type="ARBA" id="ARBA00005047"/>
    </source>
</evidence>
<dbReference type="SUPFAM" id="SSF54211">
    <property type="entry name" value="Ribosomal protein S5 domain 2-like"/>
    <property type="match status" value="2"/>
</dbReference>
<name>A0A218P0Z3_THECE</name>
<dbReference type="RefSeq" id="WP_088862554.1">
    <property type="nucleotide sequence ID" value="NZ_CP014854.1"/>
</dbReference>
<evidence type="ECO:0000313" key="6">
    <source>
        <dbReference type="EMBL" id="ASI98594.1"/>
    </source>
</evidence>
<dbReference type="EMBL" id="CP014854">
    <property type="protein sequence ID" value="ASI98594.1"/>
    <property type="molecule type" value="Genomic_DNA"/>
</dbReference>
<dbReference type="OrthoDB" id="103579at2157"/>
<dbReference type="Proteomes" id="UP000197156">
    <property type="component" value="Chromosome"/>
</dbReference>
<dbReference type="UniPathway" id="UPA00031">
    <property type="reaction ID" value="UER00011"/>
</dbReference>
<dbReference type="GeneID" id="33323677"/>
<accession>A0A218P0Z3</accession>
<dbReference type="GO" id="GO:0004424">
    <property type="term" value="F:imidazoleglycerol-phosphate dehydratase activity"/>
    <property type="evidence" value="ECO:0007669"/>
    <property type="project" value="InterPro"/>
</dbReference>
<reference evidence="6 7" key="1">
    <citation type="submission" date="2016-03" db="EMBL/GenBank/DDBJ databases">
        <title>Complete genome sequence of Thermococcus celer.</title>
        <authorList>
            <person name="Oger P.M."/>
        </authorList>
    </citation>
    <scope>NUCLEOTIDE SEQUENCE [LARGE SCALE GENOMIC DNA]</scope>
    <source>
        <strain evidence="6 7">Vu 13</strain>
    </source>
</reference>
<evidence type="ECO:0000256" key="5">
    <source>
        <dbReference type="ARBA" id="ARBA00023239"/>
    </source>
</evidence>
<evidence type="ECO:0000256" key="2">
    <source>
        <dbReference type="ARBA" id="ARBA00016664"/>
    </source>
</evidence>
<dbReference type="PROSITE" id="PS00955">
    <property type="entry name" value="IGP_DEHYDRATASE_2"/>
    <property type="match status" value="1"/>
</dbReference>
<keyword evidence="4" id="KW-0368">Histidine biosynthesis</keyword>
<dbReference type="KEGG" id="tce:A3L02_02935"/>
<protein>
    <recommendedName>
        <fullName evidence="2">Imidazoleglycerol-phosphate dehydratase</fullName>
    </recommendedName>
</protein>
<dbReference type="InterPro" id="IPR020565">
    <property type="entry name" value="ImidazoleglycerP_deHydtase_CS"/>
</dbReference>